<sequence length="97" mass="11145">MNQPIPTINTRLLESLTQIILSLSQEEYQILVEKIQHSRLTEHQKTQNIESLKQDIAAGIQQLQNGEYTEYDENNLSTLITSIKARGREHLQGEISE</sequence>
<protein>
    <submittedName>
        <fullName evidence="1">Uncharacterized protein</fullName>
    </submittedName>
</protein>
<accession>A0A1B7VVD7</accession>
<evidence type="ECO:0000313" key="2">
    <source>
        <dbReference type="Proteomes" id="UP000092382"/>
    </source>
</evidence>
<dbReference type="EMBL" id="LJOY01000044">
    <property type="protein sequence ID" value="OBQ24839.1"/>
    <property type="molecule type" value="Genomic_DNA"/>
</dbReference>
<organism evidence="1 2">
    <name type="scientific">Aphanizomenon flos-aquae LD13</name>
    <dbReference type="NCBI Taxonomy" id="1710894"/>
    <lineage>
        <taxon>Bacteria</taxon>
        <taxon>Bacillati</taxon>
        <taxon>Cyanobacteriota</taxon>
        <taxon>Cyanophyceae</taxon>
        <taxon>Nostocales</taxon>
        <taxon>Aphanizomenonaceae</taxon>
        <taxon>Aphanizomenon</taxon>
    </lineage>
</organism>
<gene>
    <name evidence="1" type="ORF">AN481_13350</name>
</gene>
<proteinExistence type="predicted"/>
<dbReference type="Proteomes" id="UP000092382">
    <property type="component" value="Unassembled WGS sequence"/>
</dbReference>
<evidence type="ECO:0000313" key="1">
    <source>
        <dbReference type="EMBL" id="OBQ24839.1"/>
    </source>
</evidence>
<dbReference type="STRING" id="1803587.GCA_001593825_01426"/>
<comment type="caution">
    <text evidence="1">The sequence shown here is derived from an EMBL/GenBank/DDBJ whole genome shotgun (WGS) entry which is preliminary data.</text>
</comment>
<reference evidence="1 2" key="1">
    <citation type="submission" date="2015-09" db="EMBL/GenBank/DDBJ databases">
        <title>Whole genome shotgun sequence assembly of Aphanizomenon flos-aquae UKL13.</title>
        <authorList>
            <person name="Driscoll C."/>
        </authorList>
    </citation>
    <scope>NUCLEOTIDE SEQUENCE [LARGE SCALE GENOMIC DNA]</scope>
    <source>
        <strain evidence="1">MDT13</strain>
    </source>
</reference>
<name>A0A1B7VVD7_APHFL</name>
<dbReference type="PATRIC" id="fig|1710894.3.peg.577"/>
<dbReference type="AlphaFoldDB" id="A0A1B7VVD7"/>